<evidence type="ECO:0000313" key="11">
    <source>
        <dbReference type="EnsemblMetazoa" id="AALB004552-PA"/>
    </source>
</evidence>
<comment type="similarity">
    <text evidence="2 9">Belongs to the eIF-2B alpha/beta/delta subunits family.</text>
</comment>
<evidence type="ECO:0000256" key="8">
    <source>
        <dbReference type="ARBA" id="ARBA00046432"/>
    </source>
</evidence>
<evidence type="ECO:0000256" key="3">
    <source>
        <dbReference type="ARBA" id="ARBA00022490"/>
    </source>
</evidence>
<proteinExistence type="inferred from homology"/>
<dbReference type="InterPro" id="IPR037171">
    <property type="entry name" value="NagB/RpiA_transferase-like"/>
</dbReference>
<dbReference type="STRING" id="7167.A0A182FDG5"/>
<dbReference type="GO" id="GO:0005829">
    <property type="term" value="C:cytosol"/>
    <property type="evidence" value="ECO:0007669"/>
    <property type="project" value="UniProtKB-SubCell"/>
</dbReference>
<dbReference type="VEuPathDB" id="VectorBase:AALB004552"/>
<comment type="subunit">
    <text evidence="8">Component of the translation initiation factor 2B (eIF2B) complex which is a heterodecamer of two sets of five different subunits: alpha, beta, gamma, delta and epsilon. Subunits alpha, beta and delta comprise a regulatory subcomplex and subunits epsilon and gamma comprise a catalytic subcomplex. Within the complex, the hexameric regulatory complex resides at the center, with the two heterodimeric catalytic subcomplexes bound on opposite sides.</text>
</comment>
<evidence type="ECO:0000256" key="9">
    <source>
        <dbReference type="RuleBase" id="RU003814"/>
    </source>
</evidence>
<dbReference type="GO" id="GO:0005085">
    <property type="term" value="F:guanyl-nucleotide exchange factor activity"/>
    <property type="evidence" value="ECO:0007669"/>
    <property type="project" value="TreeGrafter"/>
</dbReference>
<dbReference type="InterPro" id="IPR000649">
    <property type="entry name" value="IF-2B-related"/>
</dbReference>
<dbReference type="Proteomes" id="UP000069272">
    <property type="component" value="Chromosome 3L"/>
</dbReference>
<organism evidence="11 12">
    <name type="scientific">Anopheles albimanus</name>
    <name type="common">New world malaria mosquito</name>
    <dbReference type="NCBI Taxonomy" id="7167"/>
    <lineage>
        <taxon>Eukaryota</taxon>
        <taxon>Metazoa</taxon>
        <taxon>Ecdysozoa</taxon>
        <taxon>Arthropoda</taxon>
        <taxon>Hexapoda</taxon>
        <taxon>Insecta</taxon>
        <taxon>Pterygota</taxon>
        <taxon>Neoptera</taxon>
        <taxon>Endopterygota</taxon>
        <taxon>Diptera</taxon>
        <taxon>Nematocera</taxon>
        <taxon>Culicoidea</taxon>
        <taxon>Culicidae</taxon>
        <taxon>Anophelinae</taxon>
        <taxon>Anopheles</taxon>
    </lineage>
</organism>
<evidence type="ECO:0000256" key="6">
    <source>
        <dbReference type="ARBA" id="ARBA00044122"/>
    </source>
</evidence>
<evidence type="ECO:0000313" key="12">
    <source>
        <dbReference type="Proteomes" id="UP000069272"/>
    </source>
</evidence>
<feature type="region of interest" description="Disordered" evidence="10">
    <location>
        <begin position="619"/>
        <end position="642"/>
    </location>
</feature>
<dbReference type="PANTHER" id="PTHR45859:SF1">
    <property type="entry name" value="TRANSLATION INITIATION FACTOR EIF-2B SUBUNIT BETA"/>
    <property type="match status" value="1"/>
</dbReference>
<dbReference type="VEuPathDB" id="VectorBase:AALB20_031669"/>
<reference evidence="11 12" key="1">
    <citation type="journal article" date="2017" name="G3 (Bethesda)">
        <title>The Physical Genome Mapping of Anopheles albimanus Corrected Scaffold Misassemblies and Identified Interarm Rearrangements in Genus Anopheles.</title>
        <authorList>
            <person name="Artemov G.N."/>
            <person name="Peery A.N."/>
            <person name="Jiang X."/>
            <person name="Tu Z."/>
            <person name="Stegniy V.N."/>
            <person name="Sharakhova M.V."/>
            <person name="Sharakhov I.V."/>
        </authorList>
    </citation>
    <scope>NUCLEOTIDE SEQUENCE [LARGE SCALE GENOMIC DNA]</scope>
    <source>
        <strain evidence="11 12">ALBI9_A</strain>
    </source>
</reference>
<dbReference type="SUPFAM" id="SSF100950">
    <property type="entry name" value="NagB/RpiA/CoA transferase-like"/>
    <property type="match status" value="1"/>
</dbReference>
<evidence type="ECO:0000256" key="4">
    <source>
        <dbReference type="ARBA" id="ARBA00022540"/>
    </source>
</evidence>
<dbReference type="EnsemblMetazoa" id="AALB004552-RA">
    <property type="protein sequence ID" value="AALB004552-PA"/>
    <property type="gene ID" value="AALB004552"/>
</dbReference>
<keyword evidence="3" id="KW-0963">Cytoplasm</keyword>
<evidence type="ECO:0000256" key="10">
    <source>
        <dbReference type="SAM" id="MobiDB-lite"/>
    </source>
</evidence>
<feature type="region of interest" description="Disordered" evidence="10">
    <location>
        <begin position="367"/>
        <end position="528"/>
    </location>
</feature>
<dbReference type="VEuPathDB" id="VectorBase:AALB20_035087"/>
<sequence length="698" mass="77143">MKEEGKPSTFNATQNIYGFIQDVRLRRTTGSYKLTSKTLSLLTELVAKEKWNTAEDLLAVIRSQGVILSQALPHDIVIANTIRRVMKIVREEYDSPRVMNVDDAQSILSLHKLVTQAADPDRGDYSKPMPGLKNALLDHLSEIETELETTAESISMQAAEHIHSAELIMTIGYSRAVEKFLKKAAETRPIEVVVIECAPDCRGQQLAANLARAKIQTTLISDAAVFAIMSRINKVIIGTHSVLANGGLQAVCGTYSLALSAKHFSVPVVVLAPTYKLAPVHLCNYEQGDFNILGNTEAILPFRSQAARFTKVYNPLFDYVPPELVTLFITNNGTNAPSYIYRLISELYHPDDNQFSRNSALASLTATYTDSENEEDRRTDDESEQSEGGSSSVSQIRSRQPTPLREASENSGTPGAQANQTNNSNNSNSGKPGEPSAPNDMTTATAASKPKRKKALRLVSYIDDTIVSDDENNSPERDDDDEEEDDTLEEPAEEQPPEEAPAPQKPDRSKQYGFSLPPEPKGKCSQELQDKIAALYERMKNSNMDTNRIIQERKEFRNPSIYEKLIHFCDINELGTNYPPEFFDPFQWGKESYYEELAKAQKIEMEKVEKARKEATKTEIQTGVKRMDPEESKKRKSKWDQPGVLGAAPGMLGAAAPVTVVNVLKPGGIIQQPLTTTATGTKGTVISAFGSLPKKPKV</sequence>
<feature type="compositionally biased region" description="Low complexity" evidence="10">
    <location>
        <begin position="386"/>
        <end position="400"/>
    </location>
</feature>
<evidence type="ECO:0000256" key="2">
    <source>
        <dbReference type="ARBA" id="ARBA00007251"/>
    </source>
</evidence>
<dbReference type="Pfam" id="PF01008">
    <property type="entry name" value="IF-2B"/>
    <property type="match status" value="1"/>
</dbReference>
<feature type="compositionally biased region" description="Acidic residues" evidence="10">
    <location>
        <begin position="466"/>
        <end position="497"/>
    </location>
</feature>
<dbReference type="Gene3D" id="3.40.50.10470">
    <property type="entry name" value="Translation initiation factor eif-2b, domain 2"/>
    <property type="match status" value="1"/>
</dbReference>
<comment type="subcellular location">
    <subcellularLocation>
        <location evidence="1">Cytoplasm</location>
        <location evidence="1">Cytosol</location>
    </subcellularLocation>
</comment>
<feature type="compositionally biased region" description="Polar residues" evidence="10">
    <location>
        <begin position="409"/>
        <end position="421"/>
    </location>
</feature>
<evidence type="ECO:0000256" key="7">
    <source>
        <dbReference type="ARBA" id="ARBA00044228"/>
    </source>
</evidence>
<dbReference type="InterPro" id="IPR012479">
    <property type="entry name" value="SAP30BP"/>
</dbReference>
<name>A0A182FDG5_ANOAL</name>
<dbReference type="GO" id="GO:0005851">
    <property type="term" value="C:eukaryotic translation initiation factor 2B complex"/>
    <property type="evidence" value="ECO:0007669"/>
    <property type="project" value="TreeGrafter"/>
</dbReference>
<dbReference type="GO" id="GO:0003743">
    <property type="term" value="F:translation initiation factor activity"/>
    <property type="evidence" value="ECO:0007669"/>
    <property type="project" value="UniProtKB-KW"/>
</dbReference>
<evidence type="ECO:0000256" key="5">
    <source>
        <dbReference type="ARBA" id="ARBA00022917"/>
    </source>
</evidence>
<reference evidence="11" key="2">
    <citation type="submission" date="2022-08" db="UniProtKB">
        <authorList>
            <consortium name="EnsemblMetazoa"/>
        </authorList>
    </citation>
    <scope>IDENTIFICATION</scope>
    <source>
        <strain evidence="11">STECLA/ALBI9_A</strain>
    </source>
</reference>
<dbReference type="FunFam" id="3.40.50.10470:FF:000009">
    <property type="entry name" value="Translation initiation factor eIF2B subunit"/>
    <property type="match status" value="1"/>
</dbReference>
<dbReference type="InterPro" id="IPR051855">
    <property type="entry name" value="eIF2B_beta_subunit"/>
</dbReference>
<dbReference type="PANTHER" id="PTHR45859">
    <property type="entry name" value="TRANSLATION INITIATION FACTOR EIF-2B SUBUNIT BETA"/>
    <property type="match status" value="1"/>
</dbReference>
<keyword evidence="5" id="KW-0648">Protein biosynthesis</keyword>
<dbReference type="AlphaFoldDB" id="A0A182FDG5"/>
<keyword evidence="12" id="KW-1185">Reference proteome</keyword>
<keyword evidence="4" id="KW-0396">Initiation factor</keyword>
<evidence type="ECO:0000256" key="1">
    <source>
        <dbReference type="ARBA" id="ARBA00004514"/>
    </source>
</evidence>
<accession>A0A182FDG5</accession>
<dbReference type="GO" id="GO:0006355">
    <property type="term" value="P:regulation of DNA-templated transcription"/>
    <property type="evidence" value="ECO:0007669"/>
    <property type="project" value="InterPro"/>
</dbReference>
<dbReference type="InterPro" id="IPR042529">
    <property type="entry name" value="IF_2B-like_C"/>
</dbReference>
<protein>
    <recommendedName>
        <fullName evidence="6">Translation initiation factor eIF2B subunit beta</fullName>
    </recommendedName>
    <alternativeName>
        <fullName evidence="7">eIF2B GDP-GTP exchange factor subunit beta</fullName>
    </alternativeName>
</protein>
<dbReference type="Pfam" id="PF07818">
    <property type="entry name" value="HCNGP"/>
    <property type="match status" value="1"/>
</dbReference>